<dbReference type="Pfam" id="PF01939">
    <property type="entry name" value="NucS_C"/>
    <property type="match status" value="1"/>
</dbReference>
<dbReference type="RefSeq" id="WP_109532504.1">
    <property type="nucleotide sequence ID" value="NZ_QEYD01000003.1"/>
</dbReference>
<reference evidence="4 5" key="1">
    <citation type="submission" date="2018-05" db="EMBL/GenBank/DDBJ databases">
        <title>Pararhodobacter marina sp. nov., isolated from deep-sea water of the Indian Ocean.</title>
        <authorList>
            <person name="Lai Q.Sr."/>
            <person name="Liu X."/>
            <person name="Shao Z."/>
        </authorList>
    </citation>
    <scope>NUCLEOTIDE SEQUENCE [LARGE SCALE GENOMIC DNA]</scope>
    <source>
        <strain evidence="4 5">CIC4N-9</strain>
    </source>
</reference>
<evidence type="ECO:0000256" key="1">
    <source>
        <dbReference type="ARBA" id="ARBA00023125"/>
    </source>
</evidence>
<dbReference type="GeneID" id="94364565"/>
<name>A0A2U2CES5_9RHOB</name>
<feature type="domain" description="Endonuclease NucS C-terminal" evidence="3">
    <location>
        <begin position="127"/>
        <end position="217"/>
    </location>
</feature>
<evidence type="ECO:0000313" key="5">
    <source>
        <dbReference type="Proteomes" id="UP000244940"/>
    </source>
</evidence>
<dbReference type="Proteomes" id="UP000244940">
    <property type="component" value="Unassembled WGS sequence"/>
</dbReference>
<dbReference type="Gene3D" id="3.40.1350.10">
    <property type="match status" value="1"/>
</dbReference>
<dbReference type="GO" id="GO:0003677">
    <property type="term" value="F:DNA binding"/>
    <property type="evidence" value="ECO:0007669"/>
    <property type="project" value="UniProtKB-KW"/>
</dbReference>
<feature type="region of interest" description="Disordered" evidence="2">
    <location>
        <begin position="105"/>
        <end position="124"/>
    </location>
</feature>
<feature type="region of interest" description="Disordered" evidence="2">
    <location>
        <begin position="260"/>
        <end position="289"/>
    </location>
</feature>
<gene>
    <name evidence="4" type="ORF">C4N9_06665</name>
</gene>
<evidence type="ECO:0000259" key="3">
    <source>
        <dbReference type="Pfam" id="PF01939"/>
    </source>
</evidence>
<accession>A0A2U2CES5</accession>
<proteinExistence type="predicted"/>
<dbReference type="CDD" id="cd22341">
    <property type="entry name" value="NucS-like"/>
    <property type="match status" value="1"/>
</dbReference>
<protein>
    <submittedName>
        <fullName evidence="4">DUF91 domain-containing protein</fullName>
    </submittedName>
</protein>
<dbReference type="InterPro" id="IPR048301">
    <property type="entry name" value="NucS_C"/>
</dbReference>
<organism evidence="4 5">
    <name type="scientific">Pararhodobacter marinus</name>
    <dbReference type="NCBI Taxonomy" id="2184063"/>
    <lineage>
        <taxon>Bacteria</taxon>
        <taxon>Pseudomonadati</taxon>
        <taxon>Pseudomonadota</taxon>
        <taxon>Alphaproteobacteria</taxon>
        <taxon>Rhodobacterales</taxon>
        <taxon>Paracoccaceae</taxon>
        <taxon>Pararhodobacter</taxon>
    </lineage>
</organism>
<keyword evidence="5" id="KW-1185">Reference proteome</keyword>
<dbReference type="AlphaFoldDB" id="A0A2U2CES5"/>
<evidence type="ECO:0000256" key="2">
    <source>
        <dbReference type="SAM" id="MobiDB-lite"/>
    </source>
</evidence>
<dbReference type="InterPro" id="IPR002793">
    <property type="entry name" value="Endonuclease_NucS"/>
</dbReference>
<dbReference type="OrthoDB" id="8477544at2"/>
<comment type="caution">
    <text evidence="4">The sequence shown here is derived from an EMBL/GenBank/DDBJ whole genome shotgun (WGS) entry which is preliminary data.</text>
</comment>
<keyword evidence="1" id="KW-0238">DNA-binding</keyword>
<sequence length="289" mass="31067">MHLDYPDWLRDAVPTDSTFRTKLSELRRVEAAYGDLDALYDEDELAALIDTLSYSSEDARRGRPNPSRLEITGDLRNNLASYKSAVAKYQRFRQDMESEAAHATLRRMAPDASDEPGEPPGRILSMESDLQRALRDALGDLEPGLEAVDEGGEKIVPSGRIDILARDAAGGLVVIELKAVCARREVLGQIAGYMADIEAETGARPRGLIIAPDFHPATVSGARMIDGLDLKRYAIRFGFSDMRRDAAGPGDSGCATIARAPPETQEAPAVAGASGMRQAPDVALTSAAG</sequence>
<dbReference type="EMBL" id="QEYD01000003">
    <property type="protein sequence ID" value="PWE30360.1"/>
    <property type="molecule type" value="Genomic_DNA"/>
</dbReference>
<dbReference type="GO" id="GO:0004519">
    <property type="term" value="F:endonuclease activity"/>
    <property type="evidence" value="ECO:0007669"/>
    <property type="project" value="InterPro"/>
</dbReference>
<evidence type="ECO:0000313" key="4">
    <source>
        <dbReference type="EMBL" id="PWE30360.1"/>
    </source>
</evidence>
<dbReference type="InterPro" id="IPR011856">
    <property type="entry name" value="tRNA_endonuc-like_dom_sf"/>
</dbReference>